<evidence type="ECO:0000313" key="5">
    <source>
        <dbReference type="EMBL" id="KAL3389913.1"/>
    </source>
</evidence>
<feature type="domain" description="RING-type" evidence="4">
    <location>
        <begin position="755"/>
        <end position="792"/>
    </location>
</feature>
<dbReference type="InterPro" id="IPR000477">
    <property type="entry name" value="RT_dom"/>
</dbReference>
<dbReference type="CDD" id="cd01647">
    <property type="entry name" value="RT_LTR"/>
    <property type="match status" value="1"/>
</dbReference>
<dbReference type="SUPFAM" id="SSF57850">
    <property type="entry name" value="RING/U-box"/>
    <property type="match status" value="1"/>
</dbReference>
<evidence type="ECO:0000259" key="4">
    <source>
        <dbReference type="PROSITE" id="PS50089"/>
    </source>
</evidence>
<dbReference type="InterPro" id="IPR001841">
    <property type="entry name" value="Znf_RING"/>
</dbReference>
<protein>
    <recommendedName>
        <fullName evidence="4">RING-type domain-containing protein</fullName>
    </recommendedName>
</protein>
<keyword evidence="2" id="KW-0862">Zinc</keyword>
<reference evidence="5 6" key="1">
    <citation type="journal article" date="2024" name="bioRxiv">
        <title>A reference genome for Trichogramma kaykai: A tiny desert-dwelling parasitoid wasp with competing sex-ratio distorters.</title>
        <authorList>
            <person name="Culotta J."/>
            <person name="Lindsey A.R."/>
        </authorList>
    </citation>
    <scope>NUCLEOTIDE SEQUENCE [LARGE SCALE GENOMIC DNA]</scope>
    <source>
        <strain evidence="5 6">KSX58</strain>
    </source>
</reference>
<dbReference type="Gene3D" id="3.30.420.10">
    <property type="entry name" value="Ribonuclease H-like superfamily/Ribonuclease H"/>
    <property type="match status" value="1"/>
</dbReference>
<evidence type="ECO:0000256" key="1">
    <source>
        <dbReference type="ARBA" id="ARBA00022771"/>
    </source>
</evidence>
<comment type="caution">
    <text evidence="5">The sequence shown here is derived from an EMBL/GenBank/DDBJ whole genome shotgun (WGS) entry which is preliminary data.</text>
</comment>
<dbReference type="InterPro" id="IPR013083">
    <property type="entry name" value="Znf_RING/FYVE/PHD"/>
</dbReference>
<dbReference type="Gene3D" id="3.30.70.270">
    <property type="match status" value="1"/>
</dbReference>
<dbReference type="SUPFAM" id="SSF56672">
    <property type="entry name" value="DNA/RNA polymerases"/>
    <property type="match status" value="1"/>
</dbReference>
<dbReference type="InterPro" id="IPR036397">
    <property type="entry name" value="RNaseH_sf"/>
</dbReference>
<accession>A0ABD2WAG5</accession>
<dbReference type="PANTHER" id="PTHR37984">
    <property type="entry name" value="PROTEIN CBG26694"/>
    <property type="match status" value="1"/>
</dbReference>
<dbReference type="GO" id="GO:0008270">
    <property type="term" value="F:zinc ion binding"/>
    <property type="evidence" value="ECO:0007669"/>
    <property type="project" value="UniProtKB-KW"/>
</dbReference>
<dbReference type="InterPro" id="IPR043128">
    <property type="entry name" value="Rev_trsase/Diguanyl_cyclase"/>
</dbReference>
<dbReference type="Proteomes" id="UP001627154">
    <property type="component" value="Unassembled WGS sequence"/>
</dbReference>
<dbReference type="Gene3D" id="3.30.40.10">
    <property type="entry name" value="Zinc/RING finger domain, C3HC4 (zinc finger)"/>
    <property type="match status" value="1"/>
</dbReference>
<dbReference type="Gene3D" id="3.10.10.10">
    <property type="entry name" value="HIV Type 1 Reverse Transcriptase, subunit A, domain 1"/>
    <property type="match status" value="1"/>
</dbReference>
<evidence type="ECO:0000313" key="6">
    <source>
        <dbReference type="Proteomes" id="UP001627154"/>
    </source>
</evidence>
<name>A0ABD2WAG5_9HYME</name>
<organism evidence="5 6">
    <name type="scientific">Trichogramma kaykai</name>
    <dbReference type="NCBI Taxonomy" id="54128"/>
    <lineage>
        <taxon>Eukaryota</taxon>
        <taxon>Metazoa</taxon>
        <taxon>Ecdysozoa</taxon>
        <taxon>Arthropoda</taxon>
        <taxon>Hexapoda</taxon>
        <taxon>Insecta</taxon>
        <taxon>Pterygota</taxon>
        <taxon>Neoptera</taxon>
        <taxon>Endopterygota</taxon>
        <taxon>Hymenoptera</taxon>
        <taxon>Apocrita</taxon>
        <taxon>Proctotrupomorpha</taxon>
        <taxon>Chalcidoidea</taxon>
        <taxon>Trichogrammatidae</taxon>
        <taxon>Trichogramma</taxon>
    </lineage>
</organism>
<dbReference type="Pfam" id="PF00078">
    <property type="entry name" value="RVT_1"/>
    <property type="match status" value="1"/>
</dbReference>
<sequence length="803" mass="91852">MGNQQTICLRSEDYPIRVRFCEWMLNKIAEDETFLERILFTDELVFDIKGPFHLHHMGIKTIKWVGIIGDTIIGPIDFPRRMTASFYADFIEWPLQDLLQSNNVVDDVIFQHDSAPVHNSKSVVDLLNKRYPESWIGARRDVGSMISWPNRSADLNSVYFFYYAAIRSQINNEEIQSLEDLEERISKAAVTVTSEMLGREKTEIRKLIEKYKTVFAKDKYDVGTVRDYEAHIELILDKYCYKRPYRCTIEDRREIESQIDKLLDRGLIEESYSPFAAPVTLAYKKEDNRKSRLCIDFRELNKIVVPQSQPFPLIEDLMVKTVNCKYFTTLDINSAFWSIPLKIQDRYKTAFVTQEGHFQWTCLPFGLKTSPAIFQRILSNIIRKYKLNDNAINLLFRFYLRCVNYAHHLCHGTALIRLNNREEIFELQEHGPACLSSVDAIQISLFKDALKYAMQTEGGEPRAVYDTYALIYPRGAILYPFRRAFETMRSWRRQMFPRHPVTLDEMALQFANPENARLLQHQRGTLATRIIWDRDDCLHFAMYDRDLIVRIRADVQIIMVDFTFQLHLLRQLNAEYNDDVARDHLNAQALKLVVNQERIRINQRQAPRRQRVNVRDRVGDNPIAVDAPAVHLIDNFAAVAAPQPNNIGLVAPQPNNIGQVAPQPINIGPVPDGAEMIVNNAAAAAVPRPPEYDDPIAVDAPAVHPIDDFAAVATPQPIIIGPVAVPDGPNMVVNNAAAAAVPRPSENNAPEIAICIICCDVPKSHCFLPCGHYICCYDCSQALLLQPCPMCSSEIEQTLRIYG</sequence>
<dbReference type="Pfam" id="PF13920">
    <property type="entry name" value="zf-C3HC4_3"/>
    <property type="match status" value="1"/>
</dbReference>
<gene>
    <name evidence="5" type="ORF">TKK_015268</name>
</gene>
<evidence type="ECO:0000256" key="3">
    <source>
        <dbReference type="PROSITE-ProRule" id="PRU00175"/>
    </source>
</evidence>
<dbReference type="InterPro" id="IPR043502">
    <property type="entry name" value="DNA/RNA_pol_sf"/>
</dbReference>
<dbReference type="AlphaFoldDB" id="A0ABD2WAG5"/>
<keyword evidence="6" id="KW-1185">Reference proteome</keyword>
<dbReference type="InterPro" id="IPR050951">
    <property type="entry name" value="Retrovirus_Pol_polyprotein"/>
</dbReference>
<dbReference type="GO" id="GO:0071897">
    <property type="term" value="P:DNA biosynthetic process"/>
    <property type="evidence" value="ECO:0007669"/>
    <property type="project" value="UniProtKB-ARBA"/>
</dbReference>
<keyword evidence="1 3" id="KW-0479">Metal-binding</keyword>
<dbReference type="EMBL" id="JBJJXI010000122">
    <property type="protein sequence ID" value="KAL3389913.1"/>
    <property type="molecule type" value="Genomic_DNA"/>
</dbReference>
<keyword evidence="1 3" id="KW-0863">Zinc-finger</keyword>
<dbReference type="PANTHER" id="PTHR37984:SF5">
    <property type="entry name" value="PROTEIN NYNRIN-LIKE"/>
    <property type="match status" value="1"/>
</dbReference>
<dbReference type="PROSITE" id="PS50089">
    <property type="entry name" value="ZF_RING_2"/>
    <property type="match status" value="1"/>
</dbReference>
<evidence type="ECO:0000256" key="2">
    <source>
        <dbReference type="ARBA" id="ARBA00022833"/>
    </source>
</evidence>
<proteinExistence type="predicted"/>